<comment type="subcellular location">
    <subcellularLocation>
        <location evidence="1 10">Cell membrane</location>
        <topology evidence="1 10">Multi-pass membrane protein</topology>
    </subcellularLocation>
</comment>
<feature type="transmembrane region" description="Helical" evidence="10">
    <location>
        <begin position="74"/>
        <end position="92"/>
    </location>
</feature>
<keyword evidence="12" id="KW-1185">Reference proteome</keyword>
<evidence type="ECO:0000256" key="3">
    <source>
        <dbReference type="ARBA" id="ARBA00022692"/>
    </source>
</evidence>
<dbReference type="EMBL" id="BKZW01000005">
    <property type="protein sequence ID" value="GER91984.1"/>
    <property type="molecule type" value="Genomic_DNA"/>
</dbReference>
<dbReference type="HAMAP" id="MF_00454">
    <property type="entry name" value="FluC"/>
    <property type="match status" value="1"/>
</dbReference>
<proteinExistence type="inferred from homology"/>
<evidence type="ECO:0000313" key="12">
    <source>
        <dbReference type="Proteomes" id="UP000326912"/>
    </source>
</evidence>
<dbReference type="Pfam" id="PF02537">
    <property type="entry name" value="CRCB"/>
    <property type="match status" value="1"/>
</dbReference>
<dbReference type="AlphaFoldDB" id="A0A5J4KRH9"/>
<feature type="binding site" evidence="10">
    <location>
        <position position="85"/>
    </location>
    <ligand>
        <name>Na(+)</name>
        <dbReference type="ChEBI" id="CHEBI:29101"/>
        <note>structural</note>
    </ligand>
</feature>
<keyword evidence="3 10" id="KW-0812">Transmembrane</keyword>
<evidence type="ECO:0000256" key="4">
    <source>
        <dbReference type="ARBA" id="ARBA00022989"/>
    </source>
</evidence>
<name>A0A5J4KRH9_9CHLR</name>
<keyword evidence="6 10" id="KW-0407">Ion channel</keyword>
<dbReference type="RefSeq" id="WP_162005749.1">
    <property type="nucleotide sequence ID" value="NZ_BKZW01000005.1"/>
</dbReference>
<evidence type="ECO:0000256" key="10">
    <source>
        <dbReference type="HAMAP-Rule" id="MF_00454"/>
    </source>
</evidence>
<keyword evidence="10" id="KW-0406">Ion transport</keyword>
<evidence type="ECO:0000256" key="1">
    <source>
        <dbReference type="ARBA" id="ARBA00004651"/>
    </source>
</evidence>
<feature type="transmembrane region" description="Helical" evidence="10">
    <location>
        <begin position="7"/>
        <end position="28"/>
    </location>
</feature>
<evidence type="ECO:0000313" key="11">
    <source>
        <dbReference type="EMBL" id="GER91984.1"/>
    </source>
</evidence>
<organism evidence="11 12">
    <name type="scientific">Dictyobacter vulcani</name>
    <dbReference type="NCBI Taxonomy" id="2607529"/>
    <lineage>
        <taxon>Bacteria</taxon>
        <taxon>Bacillati</taxon>
        <taxon>Chloroflexota</taxon>
        <taxon>Ktedonobacteria</taxon>
        <taxon>Ktedonobacterales</taxon>
        <taxon>Dictyobacteraceae</taxon>
        <taxon>Dictyobacter</taxon>
    </lineage>
</organism>
<evidence type="ECO:0000256" key="7">
    <source>
        <dbReference type="ARBA" id="ARBA00035120"/>
    </source>
</evidence>
<dbReference type="GO" id="GO:0140114">
    <property type="term" value="P:cellular detoxification of fluoride"/>
    <property type="evidence" value="ECO:0007669"/>
    <property type="project" value="UniProtKB-UniRule"/>
</dbReference>
<keyword evidence="10" id="KW-0479">Metal-binding</keyword>
<feature type="transmembrane region" description="Helical" evidence="10">
    <location>
        <begin position="40"/>
        <end position="62"/>
    </location>
</feature>
<feature type="transmembrane region" description="Helical" evidence="10">
    <location>
        <begin position="104"/>
        <end position="132"/>
    </location>
</feature>
<sequence>MVKKDLYIHRLLMVFSGGFLGTMARYLLSQALQGAWGKGWPYDILLINLTGAFALAFLTMLADAALFIGPRRRLVLNVGFLGAYTTFSSLALGDMTLLTGQKLLLALLYLVCSLGGGMIAVLLGQLAALWLIRRQKGA</sequence>
<comment type="catalytic activity">
    <reaction evidence="8">
        <text>fluoride(in) = fluoride(out)</text>
        <dbReference type="Rhea" id="RHEA:76159"/>
        <dbReference type="ChEBI" id="CHEBI:17051"/>
    </reaction>
    <physiologicalReaction direction="left-to-right" evidence="8">
        <dbReference type="Rhea" id="RHEA:76160"/>
    </physiologicalReaction>
</comment>
<dbReference type="GO" id="GO:0005886">
    <property type="term" value="C:plasma membrane"/>
    <property type="evidence" value="ECO:0007669"/>
    <property type="project" value="UniProtKB-SubCell"/>
</dbReference>
<evidence type="ECO:0000256" key="8">
    <source>
        <dbReference type="ARBA" id="ARBA00035585"/>
    </source>
</evidence>
<keyword evidence="4 10" id="KW-1133">Transmembrane helix</keyword>
<gene>
    <name evidence="11" type="primary">crcB2</name>
    <name evidence="10" type="synonym">crcB</name>
    <name evidence="10" type="synonym">fluC</name>
    <name evidence="11" type="ORF">KDW_61460</name>
</gene>
<dbReference type="PANTHER" id="PTHR28259:SF1">
    <property type="entry name" value="FLUORIDE EXPORT PROTEIN 1-RELATED"/>
    <property type="match status" value="1"/>
</dbReference>
<evidence type="ECO:0000256" key="6">
    <source>
        <dbReference type="ARBA" id="ARBA00023303"/>
    </source>
</evidence>
<dbReference type="GO" id="GO:0062054">
    <property type="term" value="F:fluoride channel activity"/>
    <property type="evidence" value="ECO:0007669"/>
    <property type="project" value="UniProtKB-UniRule"/>
</dbReference>
<accession>A0A5J4KRH9</accession>
<keyword evidence="5 10" id="KW-0472">Membrane</keyword>
<keyword evidence="10" id="KW-0813">Transport</keyword>
<comment type="function">
    <text evidence="9 10">Fluoride-specific ion channel. Important for reducing fluoride concentration in the cell, thus reducing its toxicity.</text>
</comment>
<protein>
    <recommendedName>
        <fullName evidence="10">Fluoride-specific ion channel FluC</fullName>
    </recommendedName>
</protein>
<dbReference type="Proteomes" id="UP000326912">
    <property type="component" value="Unassembled WGS sequence"/>
</dbReference>
<comment type="activity regulation">
    <text evidence="10">Na(+) is not transported, but it plays an essential structural role and its presence is essential for fluoride channel function.</text>
</comment>
<keyword evidence="2 10" id="KW-1003">Cell membrane</keyword>
<dbReference type="NCBIfam" id="TIGR00494">
    <property type="entry name" value="crcB"/>
    <property type="match status" value="1"/>
</dbReference>
<feature type="binding site" evidence="10">
    <location>
        <position position="82"/>
    </location>
    <ligand>
        <name>Na(+)</name>
        <dbReference type="ChEBI" id="CHEBI:29101"/>
        <note>structural</note>
    </ligand>
</feature>
<reference evidence="11 12" key="1">
    <citation type="submission" date="2019-10" db="EMBL/GenBank/DDBJ databases">
        <title>Dictyobacter vulcani sp. nov., within the class Ktedonobacteria, isolated from soil of volcanic Mt. Zao.</title>
        <authorList>
            <person name="Zheng Y."/>
            <person name="Wang C.M."/>
            <person name="Sakai Y."/>
            <person name="Abe K."/>
            <person name="Yokota A."/>
            <person name="Yabe S."/>
        </authorList>
    </citation>
    <scope>NUCLEOTIDE SEQUENCE [LARGE SCALE GENOMIC DNA]</scope>
    <source>
        <strain evidence="11 12">W12</strain>
    </source>
</reference>
<comment type="caution">
    <text evidence="11">The sequence shown here is derived from an EMBL/GenBank/DDBJ whole genome shotgun (WGS) entry which is preliminary data.</text>
</comment>
<evidence type="ECO:0000256" key="2">
    <source>
        <dbReference type="ARBA" id="ARBA00022475"/>
    </source>
</evidence>
<evidence type="ECO:0000256" key="9">
    <source>
        <dbReference type="ARBA" id="ARBA00049940"/>
    </source>
</evidence>
<evidence type="ECO:0000256" key="5">
    <source>
        <dbReference type="ARBA" id="ARBA00023136"/>
    </source>
</evidence>
<dbReference type="PANTHER" id="PTHR28259">
    <property type="entry name" value="FLUORIDE EXPORT PROTEIN 1-RELATED"/>
    <property type="match status" value="1"/>
</dbReference>
<dbReference type="GO" id="GO:0046872">
    <property type="term" value="F:metal ion binding"/>
    <property type="evidence" value="ECO:0007669"/>
    <property type="project" value="UniProtKB-KW"/>
</dbReference>
<comment type="similarity">
    <text evidence="7 10">Belongs to the fluoride channel Fluc/FEX (TC 1.A.43) family.</text>
</comment>
<dbReference type="InterPro" id="IPR003691">
    <property type="entry name" value="FluC"/>
</dbReference>
<keyword evidence="10" id="KW-0915">Sodium</keyword>